<evidence type="ECO:0000313" key="4">
    <source>
        <dbReference type="EMBL" id="AXH97910.1"/>
    </source>
</evidence>
<dbReference type="GO" id="GO:0005975">
    <property type="term" value="P:carbohydrate metabolic process"/>
    <property type="evidence" value="ECO:0007669"/>
    <property type="project" value="InterPro"/>
</dbReference>
<dbReference type="InterPro" id="IPR033432">
    <property type="entry name" value="GH94_catalytic"/>
</dbReference>
<evidence type="ECO:0000259" key="3">
    <source>
        <dbReference type="Pfam" id="PF17167"/>
    </source>
</evidence>
<evidence type="ECO:0000256" key="1">
    <source>
        <dbReference type="ARBA" id="ARBA00022676"/>
    </source>
</evidence>
<keyword evidence="5" id="KW-1185">Reference proteome</keyword>
<evidence type="ECO:0000256" key="2">
    <source>
        <dbReference type="ARBA" id="ARBA00022679"/>
    </source>
</evidence>
<sequence>MARVTGWYAHDAAVHYLSPRGLEQHTGGKWGTRDVCQGPVGLLRSWARHGEWRELLLLVLRGQHERGDWPQAFDFLASHRVDAVDDAHGDVVYWPLLAVGQYLHATGDRSVLEEEVGFTGDAAPGGSGSVAEHLRRALDVVESTFIGGTSLPAYGHGDWNDSLQPADPDLARRMVSTWTAVLQVEALNRLVEGLGTAYPELGERARALATDTSRDVERHLVVDGVMSGYGVLEDGRLEPMIHPRDTRTGLTYSVLPMIHAIAGDQLSPDAAREHLALIEAHLLGPDGARLFDRPVAYRGGPTEVFQRAEASSFFGREVGIMYMHAHLRYAEALARVGDGPGVLAALARAVPVGLQELVPSAAPRQANTYSSSSDAAFPDRYAASADYEKALAGQVPLEAGWRVYSSGPGLFLEVLTQRMLGLRHAGEELEIDPVLDPSLGTVHASLPLADGRRAEVEIVCGSFGHGVTEVSVDGRPLGLRALANPYREPGAAVRVADLGEGGEPVRLRVTTG</sequence>
<feature type="domain" description="Glycosyl hydrolase 94 catalytic" evidence="3">
    <location>
        <begin position="31"/>
        <end position="191"/>
    </location>
</feature>
<reference evidence="4 5" key="1">
    <citation type="submission" date="2018-07" db="EMBL/GenBank/DDBJ databases">
        <title>Complete genome sequencing of Ornithinimicrobium sp. AMA3305.</title>
        <authorList>
            <person name="Bae J.-W."/>
        </authorList>
    </citation>
    <scope>NUCLEOTIDE SEQUENCE [LARGE SCALE GENOMIC DNA]</scope>
    <source>
        <strain evidence="4 5">AMA3305</strain>
    </source>
</reference>
<dbReference type="InterPro" id="IPR052047">
    <property type="entry name" value="GH94_Enzymes"/>
</dbReference>
<dbReference type="OrthoDB" id="9769991at2"/>
<dbReference type="Proteomes" id="UP000253790">
    <property type="component" value="Chromosome"/>
</dbReference>
<dbReference type="AlphaFoldDB" id="A0A345NSA2"/>
<keyword evidence="2" id="KW-0808">Transferase</keyword>
<evidence type="ECO:0000313" key="5">
    <source>
        <dbReference type="Proteomes" id="UP000253790"/>
    </source>
</evidence>
<dbReference type="InterPro" id="IPR012341">
    <property type="entry name" value="6hp_glycosidase-like_sf"/>
</dbReference>
<dbReference type="Pfam" id="PF17167">
    <property type="entry name" value="Glyco_hydro_94"/>
    <property type="match status" value="1"/>
</dbReference>
<organism evidence="4 5">
    <name type="scientific">Ornithinimicrobium avium</name>
    <dbReference type="NCBI Taxonomy" id="2283195"/>
    <lineage>
        <taxon>Bacteria</taxon>
        <taxon>Bacillati</taxon>
        <taxon>Actinomycetota</taxon>
        <taxon>Actinomycetes</taxon>
        <taxon>Micrococcales</taxon>
        <taxon>Ornithinimicrobiaceae</taxon>
        <taxon>Ornithinimicrobium</taxon>
    </lineage>
</organism>
<dbReference type="InterPro" id="IPR008928">
    <property type="entry name" value="6-hairpin_glycosidase_sf"/>
</dbReference>
<accession>A0A345NSA2</accession>
<dbReference type="KEGG" id="orn:DV701_04420"/>
<protein>
    <recommendedName>
        <fullName evidence="3">Glycosyl hydrolase 94 catalytic domain-containing protein</fullName>
    </recommendedName>
</protein>
<dbReference type="PANTHER" id="PTHR37469:SF2">
    <property type="entry name" value="CELLOBIONIC ACID PHOSPHORYLASE"/>
    <property type="match status" value="1"/>
</dbReference>
<name>A0A345NSA2_9MICO</name>
<proteinExistence type="predicted"/>
<gene>
    <name evidence="4" type="ORF">DV701_04420</name>
</gene>
<dbReference type="EMBL" id="CP031229">
    <property type="protein sequence ID" value="AXH97910.1"/>
    <property type="molecule type" value="Genomic_DNA"/>
</dbReference>
<dbReference type="SUPFAM" id="SSF48208">
    <property type="entry name" value="Six-hairpin glycosidases"/>
    <property type="match status" value="1"/>
</dbReference>
<dbReference type="GO" id="GO:0016757">
    <property type="term" value="F:glycosyltransferase activity"/>
    <property type="evidence" value="ECO:0007669"/>
    <property type="project" value="UniProtKB-KW"/>
</dbReference>
<dbReference type="PANTHER" id="PTHR37469">
    <property type="entry name" value="CELLOBIONIC ACID PHOSPHORYLASE-RELATED"/>
    <property type="match status" value="1"/>
</dbReference>
<dbReference type="Gene3D" id="1.50.10.10">
    <property type="match status" value="1"/>
</dbReference>
<keyword evidence="1" id="KW-0328">Glycosyltransferase</keyword>